<accession>A0ABT3IVP5</accession>
<evidence type="ECO:0000256" key="2">
    <source>
        <dbReference type="ARBA" id="ARBA00023125"/>
    </source>
</evidence>
<dbReference type="PANTHER" id="PTHR47893">
    <property type="entry name" value="REGULATORY PROTEIN PCHR"/>
    <property type="match status" value="1"/>
</dbReference>
<dbReference type="InterPro" id="IPR018062">
    <property type="entry name" value="HTH_AraC-typ_CS"/>
</dbReference>
<keyword evidence="3" id="KW-0804">Transcription</keyword>
<proteinExistence type="predicted"/>
<dbReference type="InterPro" id="IPR053142">
    <property type="entry name" value="PchR_regulatory_protein"/>
</dbReference>
<evidence type="ECO:0000256" key="3">
    <source>
        <dbReference type="ARBA" id="ARBA00023163"/>
    </source>
</evidence>
<keyword evidence="6" id="KW-1185">Reference proteome</keyword>
<keyword evidence="2" id="KW-0238">DNA-binding</keyword>
<dbReference type="SMART" id="SM00342">
    <property type="entry name" value="HTH_ARAC"/>
    <property type="match status" value="1"/>
</dbReference>
<feature type="domain" description="HTH araC/xylS-type" evidence="4">
    <location>
        <begin position="227"/>
        <end position="325"/>
    </location>
</feature>
<gene>
    <name evidence="5" type="ORF">OL497_27980</name>
</gene>
<evidence type="ECO:0000313" key="5">
    <source>
        <dbReference type="EMBL" id="MCW3487764.1"/>
    </source>
</evidence>
<evidence type="ECO:0000313" key="6">
    <source>
        <dbReference type="Proteomes" id="UP001207742"/>
    </source>
</evidence>
<sequence>MEITLTTAEVLQCMSSDTRANKEMQETTSIIRLPGGVMNYTHTAYRHFELLSGHTQTTQDLVLKTVSDLVSIEMQFNFAAPITFGETGQQELTAMSMHHNLLYYPGYEGQSKLAGQQHFRSFDIHVTPDFIFQWYGQSKVLDGFLHKVSKGIPAQLFPRYMPITPVMHSIINDIHNFSYAPGIRQLYIEAKVMELLSMQIDLAECMHHIGKKTNHLQLKSHDISCIHHAREHIASNLHAPCSIIELAHKVGINDFKLKNGFKQLFGTTIFEYMQGLRMEKAKISLLHTKEKISDIAEQVGYSNASNFTNAFKNHFGYAPKELRGTKALTE</sequence>
<evidence type="ECO:0000256" key="1">
    <source>
        <dbReference type="ARBA" id="ARBA00023015"/>
    </source>
</evidence>
<reference evidence="5 6" key="1">
    <citation type="submission" date="2022-10" db="EMBL/GenBank/DDBJ databases">
        <title>Chitinophaga nivalis PC15 sp. nov., isolated from Pyeongchang county, South Korea.</title>
        <authorList>
            <person name="Trinh H.N."/>
        </authorList>
    </citation>
    <scope>NUCLEOTIDE SEQUENCE [LARGE SCALE GENOMIC DNA]</scope>
    <source>
        <strain evidence="5 6">PC14</strain>
    </source>
</reference>
<dbReference type="InterPro" id="IPR018060">
    <property type="entry name" value="HTH_AraC"/>
</dbReference>
<dbReference type="RefSeq" id="WP_264734569.1">
    <property type="nucleotide sequence ID" value="NZ_JAPDNR010000001.1"/>
</dbReference>
<dbReference type="InterPro" id="IPR009057">
    <property type="entry name" value="Homeodomain-like_sf"/>
</dbReference>
<name>A0ABT3IVP5_9BACT</name>
<protein>
    <submittedName>
        <fullName evidence="5">AraC family transcriptional regulator</fullName>
    </submittedName>
</protein>
<dbReference type="PROSITE" id="PS00041">
    <property type="entry name" value="HTH_ARAC_FAMILY_1"/>
    <property type="match status" value="1"/>
</dbReference>
<keyword evidence="1" id="KW-0805">Transcription regulation</keyword>
<dbReference type="Gene3D" id="1.10.10.60">
    <property type="entry name" value="Homeodomain-like"/>
    <property type="match status" value="2"/>
</dbReference>
<dbReference type="PRINTS" id="PR00032">
    <property type="entry name" value="HTHARAC"/>
</dbReference>
<dbReference type="PROSITE" id="PS01124">
    <property type="entry name" value="HTH_ARAC_FAMILY_2"/>
    <property type="match status" value="1"/>
</dbReference>
<evidence type="ECO:0000259" key="4">
    <source>
        <dbReference type="PROSITE" id="PS01124"/>
    </source>
</evidence>
<organism evidence="5 6">
    <name type="scientific">Chitinophaga nivalis</name>
    <dbReference type="NCBI Taxonomy" id="2991709"/>
    <lineage>
        <taxon>Bacteria</taxon>
        <taxon>Pseudomonadati</taxon>
        <taxon>Bacteroidota</taxon>
        <taxon>Chitinophagia</taxon>
        <taxon>Chitinophagales</taxon>
        <taxon>Chitinophagaceae</taxon>
        <taxon>Chitinophaga</taxon>
    </lineage>
</organism>
<dbReference type="InterPro" id="IPR020449">
    <property type="entry name" value="Tscrpt_reg_AraC-type_HTH"/>
</dbReference>
<dbReference type="Proteomes" id="UP001207742">
    <property type="component" value="Unassembled WGS sequence"/>
</dbReference>
<dbReference type="EMBL" id="JAPDNS010000002">
    <property type="protein sequence ID" value="MCW3487764.1"/>
    <property type="molecule type" value="Genomic_DNA"/>
</dbReference>
<dbReference type="Pfam" id="PF12833">
    <property type="entry name" value="HTH_18"/>
    <property type="match status" value="1"/>
</dbReference>
<dbReference type="SUPFAM" id="SSF46689">
    <property type="entry name" value="Homeodomain-like"/>
    <property type="match status" value="2"/>
</dbReference>
<comment type="caution">
    <text evidence="5">The sequence shown here is derived from an EMBL/GenBank/DDBJ whole genome shotgun (WGS) entry which is preliminary data.</text>
</comment>
<dbReference type="PANTHER" id="PTHR47893:SF1">
    <property type="entry name" value="REGULATORY PROTEIN PCHR"/>
    <property type="match status" value="1"/>
</dbReference>